<reference evidence="5" key="1">
    <citation type="journal article" date="2019" name="Nat. Commun.">
        <title>The genome of broomcorn millet.</title>
        <authorList>
            <person name="Zou C."/>
            <person name="Miki D."/>
            <person name="Li D."/>
            <person name="Tang Q."/>
            <person name="Xiao L."/>
            <person name="Rajput S."/>
            <person name="Deng P."/>
            <person name="Jia W."/>
            <person name="Huang R."/>
            <person name="Zhang M."/>
            <person name="Sun Y."/>
            <person name="Hu J."/>
            <person name="Fu X."/>
            <person name="Schnable P.S."/>
            <person name="Li F."/>
            <person name="Zhang H."/>
            <person name="Feng B."/>
            <person name="Zhu X."/>
            <person name="Liu R."/>
            <person name="Schnable J.C."/>
            <person name="Zhu J.-K."/>
            <person name="Zhang H."/>
        </authorList>
    </citation>
    <scope>NUCLEOTIDE SEQUENCE [LARGE SCALE GENOMIC DNA]</scope>
</reference>
<feature type="compositionally biased region" description="Low complexity" evidence="2">
    <location>
        <begin position="345"/>
        <end position="354"/>
    </location>
</feature>
<dbReference type="InterPro" id="IPR006501">
    <property type="entry name" value="Pectinesterase_inhib_dom"/>
</dbReference>
<dbReference type="SUPFAM" id="SSF101148">
    <property type="entry name" value="Plant invertase/pectin methylesterase inhibitor"/>
    <property type="match status" value="1"/>
</dbReference>
<dbReference type="InterPro" id="IPR051955">
    <property type="entry name" value="PME_Inhibitor"/>
</dbReference>
<feature type="compositionally biased region" description="Low complexity" evidence="2">
    <location>
        <begin position="323"/>
        <end position="332"/>
    </location>
</feature>
<dbReference type="PANTHER" id="PTHR31080:SF68">
    <property type="entry name" value="PLANT INVERTASE_PECTIN METHYLESTERASE INHIBITOR SUPERFAMILY PROTEIN"/>
    <property type="match status" value="1"/>
</dbReference>
<feature type="compositionally biased region" description="Basic and acidic residues" evidence="2">
    <location>
        <begin position="204"/>
        <end position="251"/>
    </location>
</feature>
<feature type="compositionally biased region" description="Low complexity" evidence="2">
    <location>
        <begin position="295"/>
        <end position="308"/>
    </location>
</feature>
<dbReference type="NCBIfam" id="TIGR01614">
    <property type="entry name" value="PME_inhib"/>
    <property type="match status" value="1"/>
</dbReference>
<dbReference type="OrthoDB" id="770764at2759"/>
<feature type="compositionally biased region" description="Basic and acidic residues" evidence="2">
    <location>
        <begin position="124"/>
        <end position="152"/>
    </location>
</feature>
<evidence type="ECO:0000313" key="4">
    <source>
        <dbReference type="EMBL" id="RLM57690.1"/>
    </source>
</evidence>
<dbReference type="Gene3D" id="1.20.140.40">
    <property type="entry name" value="Invertase/pectin methylesterase inhibitor family protein"/>
    <property type="match status" value="1"/>
</dbReference>
<dbReference type="SMART" id="SM00856">
    <property type="entry name" value="PMEI"/>
    <property type="match status" value="1"/>
</dbReference>
<dbReference type="GO" id="GO:0004857">
    <property type="term" value="F:enzyme inhibitor activity"/>
    <property type="evidence" value="ECO:0007669"/>
    <property type="project" value="InterPro"/>
</dbReference>
<dbReference type="AlphaFoldDB" id="A0A3L6PIQ5"/>
<dbReference type="EMBL" id="PQIB02000017">
    <property type="protein sequence ID" value="RLM57690.1"/>
    <property type="molecule type" value="Genomic_DNA"/>
</dbReference>
<sequence>MRPAAAPFPSGFKYPSLPPTSLPNFLTTATVSTMCFRATMRPHLLSLALLLAATGTVPLLASAACVSRYEKAERKTLAVDEYAPTTNKKVDEKPKEEKPYEEATSVKASTAEEAEADSTSTSDAKPDKYEESSASPEKVKTEKSKEKGKSDDWDVSAFLKKKKKKEKKYDDLDDSLASPKKEKSDDSDESPSSSSSKKKKKKKDKSDGSDDYVSPKKEKNKSGDSYDDDASSKKEKEEKKNKKKEKSKEEKPDEDATPVDVSTNGEYVPPKEDKGDGDASSQPMGGMDAPDELPAAAKSSASSDAYASPTQPMGGVDSPDELPPSAKSSASSQPMGGMDSPDELPPSAKSSASKDPYAGQPTDPAKSSLSMESFGGMIKTTPPNINMLNPVIKRVCSRTTYPYDCEASIASLHGNAMPAQPGDGEGVLRLAMEAVRDKVIVAMNAATDRMNTPGIEVTTKEALDDCTQSYSDIKSSLESVDAALKRGDMATARTNLDSVETDVTTCDEGFNERGTPSVMTDHDKELQKLASDLISIGATAIRH</sequence>
<dbReference type="CDD" id="cd15800">
    <property type="entry name" value="PMEI-like_2"/>
    <property type="match status" value="1"/>
</dbReference>
<feature type="domain" description="Pectinesterase inhibitor" evidence="3">
    <location>
        <begin position="387"/>
        <end position="536"/>
    </location>
</feature>
<keyword evidence="1" id="KW-0732">Signal</keyword>
<keyword evidence="5" id="KW-1185">Reference proteome</keyword>
<dbReference type="Proteomes" id="UP000275267">
    <property type="component" value="Unassembled WGS sequence"/>
</dbReference>
<evidence type="ECO:0000313" key="5">
    <source>
        <dbReference type="Proteomes" id="UP000275267"/>
    </source>
</evidence>
<dbReference type="FunFam" id="1.20.140.40:FF:000003">
    <property type="entry name" value="Invertase/pectin methylesterase inhibitor family protein"/>
    <property type="match status" value="1"/>
</dbReference>
<feature type="compositionally biased region" description="Basic and acidic residues" evidence="2">
    <location>
        <begin position="88"/>
        <end position="101"/>
    </location>
</feature>
<dbReference type="Pfam" id="PF04043">
    <property type="entry name" value="PMEI"/>
    <property type="match status" value="1"/>
</dbReference>
<proteinExistence type="predicted"/>
<dbReference type="PANTHER" id="PTHR31080">
    <property type="entry name" value="PECTINESTERASE INHIBITOR-LIKE"/>
    <property type="match status" value="1"/>
</dbReference>
<accession>A0A3L6PIQ5</accession>
<name>A0A3L6PIQ5_PANMI</name>
<gene>
    <name evidence="4" type="ORF">C2845_PM18G12670</name>
</gene>
<feature type="region of interest" description="Disordered" evidence="2">
    <location>
        <begin position="87"/>
        <end position="375"/>
    </location>
</feature>
<protein>
    <recommendedName>
        <fullName evidence="3">Pectinesterase inhibitor domain-containing protein</fullName>
    </recommendedName>
</protein>
<evidence type="ECO:0000256" key="2">
    <source>
        <dbReference type="SAM" id="MobiDB-lite"/>
    </source>
</evidence>
<evidence type="ECO:0000259" key="3">
    <source>
        <dbReference type="SMART" id="SM00856"/>
    </source>
</evidence>
<dbReference type="InterPro" id="IPR035513">
    <property type="entry name" value="Invertase/methylesterase_inhib"/>
</dbReference>
<comment type="caution">
    <text evidence="4">The sequence shown here is derived from an EMBL/GenBank/DDBJ whole genome shotgun (WGS) entry which is preliminary data.</text>
</comment>
<evidence type="ECO:0000256" key="1">
    <source>
        <dbReference type="ARBA" id="ARBA00022729"/>
    </source>
</evidence>
<organism evidence="4 5">
    <name type="scientific">Panicum miliaceum</name>
    <name type="common">Proso millet</name>
    <name type="synonym">Broomcorn millet</name>
    <dbReference type="NCBI Taxonomy" id="4540"/>
    <lineage>
        <taxon>Eukaryota</taxon>
        <taxon>Viridiplantae</taxon>
        <taxon>Streptophyta</taxon>
        <taxon>Embryophyta</taxon>
        <taxon>Tracheophyta</taxon>
        <taxon>Spermatophyta</taxon>
        <taxon>Magnoliopsida</taxon>
        <taxon>Liliopsida</taxon>
        <taxon>Poales</taxon>
        <taxon>Poaceae</taxon>
        <taxon>PACMAD clade</taxon>
        <taxon>Panicoideae</taxon>
        <taxon>Panicodae</taxon>
        <taxon>Paniceae</taxon>
        <taxon>Panicinae</taxon>
        <taxon>Panicum</taxon>
        <taxon>Panicum sect. Panicum</taxon>
    </lineage>
</organism>